<dbReference type="Pfam" id="PF01475">
    <property type="entry name" value="FUR"/>
    <property type="match status" value="1"/>
</dbReference>
<dbReference type="Proteomes" id="UP000245433">
    <property type="component" value="Unassembled WGS sequence"/>
</dbReference>
<dbReference type="EMBL" id="QEKT01000008">
    <property type="protein sequence ID" value="PVY83186.1"/>
    <property type="molecule type" value="Genomic_DNA"/>
</dbReference>
<dbReference type="InterPro" id="IPR002481">
    <property type="entry name" value="FUR"/>
</dbReference>
<accession>A0A2U1D677</accession>
<comment type="similarity">
    <text evidence="1">Belongs to the Fur family.</text>
</comment>
<evidence type="ECO:0000256" key="1">
    <source>
        <dbReference type="ARBA" id="ARBA00007957"/>
    </source>
</evidence>
<dbReference type="InterPro" id="IPR043135">
    <property type="entry name" value="Fur_C"/>
</dbReference>
<feature type="binding site" evidence="7">
    <location>
        <position position="143"/>
    </location>
    <ligand>
        <name>Zn(2+)</name>
        <dbReference type="ChEBI" id="CHEBI:29105"/>
    </ligand>
</feature>
<feature type="binding site" evidence="8">
    <location>
        <position position="100"/>
    </location>
    <ligand>
        <name>Fe cation</name>
        <dbReference type="ChEBI" id="CHEBI:24875"/>
    </ligand>
</feature>
<dbReference type="Gene3D" id="3.30.1490.190">
    <property type="match status" value="1"/>
</dbReference>
<dbReference type="GO" id="GO:0045892">
    <property type="term" value="P:negative regulation of DNA-templated transcription"/>
    <property type="evidence" value="ECO:0007669"/>
    <property type="project" value="TreeGrafter"/>
</dbReference>
<dbReference type="PANTHER" id="PTHR33202">
    <property type="entry name" value="ZINC UPTAKE REGULATION PROTEIN"/>
    <property type="match status" value="1"/>
</dbReference>
<name>A0A2U1D677_9LACO</name>
<feature type="binding site" evidence="7">
    <location>
        <position position="106"/>
    </location>
    <ligand>
        <name>Zn(2+)</name>
        <dbReference type="ChEBI" id="CHEBI:29105"/>
    </ligand>
</feature>
<keyword evidence="4" id="KW-0805">Transcription regulation</keyword>
<comment type="cofactor">
    <cofactor evidence="7">
        <name>Zn(2+)</name>
        <dbReference type="ChEBI" id="CHEBI:29105"/>
    </cofactor>
    <text evidence="7">Binds 1 zinc ion per subunit.</text>
</comment>
<evidence type="ECO:0000256" key="7">
    <source>
        <dbReference type="PIRSR" id="PIRSR602481-1"/>
    </source>
</evidence>
<dbReference type="GO" id="GO:1900376">
    <property type="term" value="P:regulation of secondary metabolite biosynthetic process"/>
    <property type="evidence" value="ECO:0007669"/>
    <property type="project" value="TreeGrafter"/>
</dbReference>
<evidence type="ECO:0000313" key="9">
    <source>
        <dbReference type="EMBL" id="PVY83186.1"/>
    </source>
</evidence>
<evidence type="ECO:0000256" key="8">
    <source>
        <dbReference type="PIRSR" id="PIRSR602481-2"/>
    </source>
</evidence>
<comment type="caution">
    <text evidence="9">The sequence shown here is derived from an EMBL/GenBank/DDBJ whole genome shotgun (WGS) entry which is preliminary data.</text>
</comment>
<dbReference type="GO" id="GO:0000976">
    <property type="term" value="F:transcription cis-regulatory region binding"/>
    <property type="evidence" value="ECO:0007669"/>
    <property type="project" value="TreeGrafter"/>
</dbReference>
<keyword evidence="5" id="KW-0238">DNA-binding</keyword>
<gene>
    <name evidence="9" type="ORF">C7384_10863</name>
</gene>
<sequence length="152" mass="17731">MQIENLNTNEKYQKGVNILKNSPLRVTQQRLTLLAYLTDFSEEYITVTNVNRYMHTVYPTASSNTTYNNINEFVKLGILEERNDDGQLSVKYQCDFNQIHHGHFFCTRCHRVIKINGDKELNKVLGMDNFQFQTVNLEIFGLCDQCVQKNAK</sequence>
<dbReference type="InterPro" id="IPR036388">
    <property type="entry name" value="WH-like_DNA-bd_sf"/>
</dbReference>
<keyword evidence="8" id="KW-0408">Iron</keyword>
<keyword evidence="6" id="KW-0804">Transcription</keyword>
<keyword evidence="10" id="KW-1185">Reference proteome</keyword>
<comment type="cofactor">
    <cofactor evidence="8">
        <name>Mn(2+)</name>
        <dbReference type="ChEBI" id="CHEBI:29035"/>
    </cofactor>
    <cofactor evidence="8">
        <name>Fe(2+)</name>
        <dbReference type="ChEBI" id="CHEBI:29033"/>
    </cofactor>
    <text evidence="8">Binds 1 Mn(2+) or Fe(2+) ion per subunit.</text>
</comment>
<keyword evidence="2" id="KW-0678">Repressor</keyword>
<dbReference type="SUPFAM" id="SSF46785">
    <property type="entry name" value="Winged helix' DNA-binding domain"/>
    <property type="match status" value="1"/>
</dbReference>
<dbReference type="AlphaFoldDB" id="A0A2U1D677"/>
<evidence type="ECO:0000256" key="3">
    <source>
        <dbReference type="ARBA" id="ARBA00022833"/>
    </source>
</evidence>
<evidence type="ECO:0000256" key="5">
    <source>
        <dbReference type="ARBA" id="ARBA00023125"/>
    </source>
</evidence>
<protein>
    <submittedName>
        <fullName evidence="9">Fur family zinc uptake transcriptional regulator</fullName>
    </submittedName>
</protein>
<dbReference type="InterPro" id="IPR036390">
    <property type="entry name" value="WH_DNA-bd_sf"/>
</dbReference>
<dbReference type="OrthoDB" id="8659436at2"/>
<proteinExistence type="inferred from homology"/>
<dbReference type="GO" id="GO:0003700">
    <property type="term" value="F:DNA-binding transcription factor activity"/>
    <property type="evidence" value="ECO:0007669"/>
    <property type="project" value="InterPro"/>
</dbReference>
<dbReference type="RefSeq" id="WP_089939277.1">
    <property type="nucleotide sequence ID" value="NZ_CAKOEX010000008.1"/>
</dbReference>
<dbReference type="GO" id="GO:0008270">
    <property type="term" value="F:zinc ion binding"/>
    <property type="evidence" value="ECO:0007669"/>
    <property type="project" value="TreeGrafter"/>
</dbReference>
<evidence type="ECO:0000256" key="4">
    <source>
        <dbReference type="ARBA" id="ARBA00023015"/>
    </source>
</evidence>
<evidence type="ECO:0000313" key="10">
    <source>
        <dbReference type="Proteomes" id="UP000245433"/>
    </source>
</evidence>
<organism evidence="9 10">
    <name type="scientific">Convivina intestini</name>
    <dbReference type="NCBI Taxonomy" id="1505726"/>
    <lineage>
        <taxon>Bacteria</taxon>
        <taxon>Bacillati</taxon>
        <taxon>Bacillota</taxon>
        <taxon>Bacilli</taxon>
        <taxon>Lactobacillales</taxon>
        <taxon>Lactobacillaceae</taxon>
        <taxon>Convivina</taxon>
    </lineage>
</organism>
<evidence type="ECO:0000256" key="6">
    <source>
        <dbReference type="ARBA" id="ARBA00023163"/>
    </source>
</evidence>
<feature type="binding site" evidence="7">
    <location>
        <position position="146"/>
    </location>
    <ligand>
        <name>Zn(2+)</name>
        <dbReference type="ChEBI" id="CHEBI:29105"/>
    </ligand>
</feature>
<feature type="binding site" evidence="7">
    <location>
        <position position="109"/>
    </location>
    <ligand>
        <name>Zn(2+)</name>
        <dbReference type="ChEBI" id="CHEBI:29105"/>
    </ligand>
</feature>
<reference evidence="9 10" key="1">
    <citation type="submission" date="2018-04" db="EMBL/GenBank/DDBJ databases">
        <title>Genomic Encyclopedia of Type Strains, Phase IV (KMG-IV): sequencing the most valuable type-strain genomes for metagenomic binning, comparative biology and taxonomic classification.</title>
        <authorList>
            <person name="Goeker M."/>
        </authorList>
    </citation>
    <scope>NUCLEOTIDE SEQUENCE [LARGE SCALE GENOMIC DNA]</scope>
    <source>
        <strain evidence="9 10">DSM 28795</strain>
    </source>
</reference>
<dbReference type="Gene3D" id="1.10.10.10">
    <property type="entry name" value="Winged helix-like DNA-binding domain superfamily/Winged helix DNA-binding domain"/>
    <property type="match status" value="1"/>
</dbReference>
<dbReference type="PANTHER" id="PTHR33202:SF8">
    <property type="entry name" value="PEROXIDE-RESPONSIVE REPRESSOR PERR"/>
    <property type="match status" value="1"/>
</dbReference>
<keyword evidence="3 7" id="KW-0862">Zinc</keyword>
<evidence type="ECO:0000256" key="2">
    <source>
        <dbReference type="ARBA" id="ARBA00022491"/>
    </source>
</evidence>
<keyword evidence="7" id="KW-0479">Metal-binding</keyword>